<dbReference type="Proteomes" id="UP000461948">
    <property type="component" value="Unassembled WGS sequence"/>
</dbReference>
<sequence>MLLQDDGNGHVIIGVAALHLALAKKEISVISLIAELGYMAADKCSDERLTEISEARSWLKRVITPDRAEHSEPYLRTLASLNEEKN</sequence>
<dbReference type="AlphaFoldDB" id="A0A7X2MI54"/>
<gene>
    <name evidence="1" type="ORF">GKC49_00555</name>
</gene>
<dbReference type="EMBL" id="WKLC01000005">
    <property type="protein sequence ID" value="MSE13702.1"/>
    <property type="molecule type" value="Genomic_DNA"/>
</dbReference>
<proteinExistence type="predicted"/>
<protein>
    <submittedName>
        <fullName evidence="1">Uncharacterized protein</fullName>
    </submittedName>
</protein>
<organism evidence="1 2">
    <name type="scientific">Enterobacter agglomerans</name>
    <name type="common">Erwinia herbicola</name>
    <name type="synonym">Pantoea agglomerans</name>
    <dbReference type="NCBI Taxonomy" id="549"/>
    <lineage>
        <taxon>Bacteria</taxon>
        <taxon>Pseudomonadati</taxon>
        <taxon>Pseudomonadota</taxon>
        <taxon>Gammaproteobacteria</taxon>
        <taxon>Enterobacterales</taxon>
        <taxon>Erwiniaceae</taxon>
        <taxon>Pantoea</taxon>
        <taxon>Pantoea agglomerans group</taxon>
    </lineage>
</organism>
<evidence type="ECO:0000313" key="2">
    <source>
        <dbReference type="Proteomes" id="UP000461948"/>
    </source>
</evidence>
<reference evidence="1 2" key="1">
    <citation type="submission" date="2019-11" db="EMBL/GenBank/DDBJ databases">
        <title>Draft Genome Sequence of Plant Growth-Promoting Rhizosphere-Associated Bacteria.</title>
        <authorList>
            <person name="Vasilyev I.Y."/>
            <person name="Radchenko V."/>
            <person name="Ilnitskaya E.V."/>
        </authorList>
    </citation>
    <scope>NUCLEOTIDE SEQUENCE [LARGE SCALE GENOMIC DNA]</scope>
    <source>
        <strain evidence="1 2">VRA_MhP_f</strain>
    </source>
</reference>
<evidence type="ECO:0000313" key="1">
    <source>
        <dbReference type="EMBL" id="MSE13702.1"/>
    </source>
</evidence>
<name>A0A7X2MI54_ENTAG</name>
<accession>A0A7X2MI54</accession>
<dbReference type="RefSeq" id="WP_187495486.1">
    <property type="nucleotide sequence ID" value="NZ_JACSWY010000031.1"/>
</dbReference>
<comment type="caution">
    <text evidence="1">The sequence shown here is derived from an EMBL/GenBank/DDBJ whole genome shotgun (WGS) entry which is preliminary data.</text>
</comment>